<dbReference type="PANTHER" id="PTHR33741:SF5">
    <property type="entry name" value="TRANSMEMBRANE PROTEIN DDB_G0269096-RELATED"/>
    <property type="match status" value="1"/>
</dbReference>
<dbReference type="Gene3D" id="3.10.580.10">
    <property type="entry name" value="CBS-domain"/>
    <property type="match status" value="2"/>
</dbReference>
<dbReference type="EMBL" id="CP006912">
    <property type="protein sequence ID" value="AHB48364.1"/>
    <property type="molecule type" value="Genomic_DNA"/>
</dbReference>
<dbReference type="InterPro" id="IPR000644">
    <property type="entry name" value="CBS_dom"/>
</dbReference>
<feature type="transmembrane region" description="Helical" evidence="2">
    <location>
        <begin position="90"/>
        <end position="108"/>
    </location>
</feature>
<evidence type="ECO:0000256" key="1">
    <source>
        <dbReference type="PROSITE-ProRule" id="PRU00703"/>
    </source>
</evidence>
<keyword evidence="1" id="KW-0129">CBS domain</keyword>
<dbReference type="PROSITE" id="PS51371">
    <property type="entry name" value="CBS"/>
    <property type="match status" value="2"/>
</dbReference>
<dbReference type="SUPFAM" id="SSF54631">
    <property type="entry name" value="CBS-domain pair"/>
    <property type="match status" value="1"/>
</dbReference>
<evidence type="ECO:0000259" key="3">
    <source>
        <dbReference type="PROSITE" id="PS51371"/>
    </source>
</evidence>
<reference evidence="4 5" key="1">
    <citation type="journal article" date="2014" name="Genome Announc.">
        <title>Complete Genome Sequence of Hyphomicrobium nitrativorans Strain NL23, a Denitrifying Bacterium Isolated from Biofilm of a Methanol-Fed Denitrification System Treating Seawater at the Montreal Biodome.</title>
        <authorList>
            <person name="Martineau C."/>
            <person name="Villeneuve C."/>
            <person name="Mauffrey F."/>
            <person name="Villemur R."/>
        </authorList>
    </citation>
    <scope>NUCLEOTIDE SEQUENCE [LARGE SCALE GENOMIC DNA]</scope>
    <source>
        <strain evidence="4">NL23</strain>
    </source>
</reference>
<dbReference type="Pfam" id="PF00571">
    <property type="entry name" value="CBS"/>
    <property type="match status" value="2"/>
</dbReference>
<dbReference type="STRING" id="1029756.W911_08095"/>
<protein>
    <submittedName>
        <fullName evidence="4">Membrane protein</fullName>
    </submittedName>
</protein>
<dbReference type="InterPro" id="IPR058581">
    <property type="entry name" value="TM_HPP"/>
</dbReference>
<dbReference type="InterPro" id="IPR046342">
    <property type="entry name" value="CBS_dom_sf"/>
</dbReference>
<dbReference type="PATRIC" id="fig|1029756.8.peg.1687"/>
<keyword evidence="2" id="KW-0472">Membrane</keyword>
<organism evidence="4 5">
    <name type="scientific">Hyphomicrobium nitrativorans NL23</name>
    <dbReference type="NCBI Taxonomy" id="1029756"/>
    <lineage>
        <taxon>Bacteria</taxon>
        <taxon>Pseudomonadati</taxon>
        <taxon>Pseudomonadota</taxon>
        <taxon>Alphaproteobacteria</taxon>
        <taxon>Hyphomicrobiales</taxon>
        <taxon>Hyphomicrobiaceae</taxon>
        <taxon>Hyphomicrobium</taxon>
    </lineage>
</organism>
<proteinExistence type="predicted"/>
<dbReference type="SMART" id="SM00116">
    <property type="entry name" value="CBS"/>
    <property type="match status" value="2"/>
</dbReference>
<feature type="transmembrane region" description="Helical" evidence="2">
    <location>
        <begin position="34"/>
        <end position="55"/>
    </location>
</feature>
<dbReference type="Proteomes" id="UP000018542">
    <property type="component" value="Chromosome"/>
</dbReference>
<evidence type="ECO:0000313" key="4">
    <source>
        <dbReference type="EMBL" id="AHB48364.1"/>
    </source>
</evidence>
<dbReference type="OrthoDB" id="9811720at2"/>
<keyword evidence="5" id="KW-1185">Reference proteome</keyword>
<evidence type="ECO:0000313" key="5">
    <source>
        <dbReference type="Proteomes" id="UP000018542"/>
    </source>
</evidence>
<dbReference type="AlphaFoldDB" id="V5SEI8"/>
<dbReference type="RefSeq" id="WP_023786999.1">
    <property type="nucleotide sequence ID" value="NC_022997.1"/>
</dbReference>
<dbReference type="InterPro" id="IPR007065">
    <property type="entry name" value="HPP"/>
</dbReference>
<dbReference type="HOGENOM" id="CLU_040397_1_1_5"/>
<evidence type="ECO:0000256" key="2">
    <source>
        <dbReference type="SAM" id="Phobius"/>
    </source>
</evidence>
<keyword evidence="2" id="KW-1133">Transmembrane helix</keyword>
<name>V5SEI8_9HYPH</name>
<dbReference type="Pfam" id="PF04982">
    <property type="entry name" value="TM_HPP"/>
    <property type="match status" value="1"/>
</dbReference>
<feature type="domain" description="CBS" evidence="3">
    <location>
        <begin position="256"/>
        <end position="304"/>
    </location>
</feature>
<feature type="transmembrane region" description="Helical" evidence="2">
    <location>
        <begin position="154"/>
        <end position="175"/>
    </location>
</feature>
<feature type="domain" description="CBS" evidence="3">
    <location>
        <begin position="312"/>
        <end position="370"/>
    </location>
</feature>
<dbReference type="KEGG" id="hni:W911_08095"/>
<gene>
    <name evidence="4" type="ORF">W911_08095</name>
</gene>
<sequence length="370" mass="38626">MLKKNQPTKYELNARQRFALFVPILAGATLRERLLACLGALAGILLTALICGVLYGQGAHLPLIVAPIGASAVLLFAVPSSPLAQPWSIIGGNTISALVGVGVVQFISDPILGAGVSVSLAILAMSFARCLHPPGGAAALTAVVGGPAIGSSGFLFPFIPVGLNSLILVLLGIAFHGISRRSYPHVAVPGPINIHGTQDPPSQARVGFQRADVDAALALLDETFDIDPDDLDRLLRQVELEALVRTHHDLICGEVMSRDVISVHESDTADFARALLLKHNLRSLPVVGAQGRVEGSVGLRELTEKPGTVGTLMSPVVTALETDPAVSLVPALTDGRAHAAVIVDGERRLRGLITQTDLLAVLAQQIGGPR</sequence>
<keyword evidence="2" id="KW-0812">Transmembrane</keyword>
<dbReference type="PANTHER" id="PTHR33741">
    <property type="entry name" value="TRANSMEMBRANE PROTEIN DDB_G0269096-RELATED"/>
    <property type="match status" value="1"/>
</dbReference>
<accession>V5SEI8</accession>